<organism evidence="2 3">
    <name type="scientific">[Candida] railenensis</name>
    <dbReference type="NCBI Taxonomy" id="45579"/>
    <lineage>
        <taxon>Eukaryota</taxon>
        <taxon>Fungi</taxon>
        <taxon>Dikarya</taxon>
        <taxon>Ascomycota</taxon>
        <taxon>Saccharomycotina</taxon>
        <taxon>Pichiomycetes</taxon>
        <taxon>Debaryomycetaceae</taxon>
        <taxon>Kurtzmaniella</taxon>
    </lineage>
</organism>
<feature type="region of interest" description="Disordered" evidence="1">
    <location>
        <begin position="452"/>
        <end position="475"/>
    </location>
</feature>
<gene>
    <name evidence="2" type="ORF">CLIB1423_08S02102</name>
</gene>
<name>A0A9P0QQ67_9ASCO</name>
<protein>
    <submittedName>
        <fullName evidence="2">Trafficking protein particle complex III-specific subunit 85</fullName>
    </submittedName>
</protein>
<feature type="compositionally biased region" description="Polar residues" evidence="1">
    <location>
        <begin position="452"/>
        <end position="474"/>
    </location>
</feature>
<dbReference type="PANTHER" id="PTHR12975:SF6">
    <property type="entry name" value="TRAFFICKING PROTEIN PARTICLE COMPLEX SUBUNIT 8"/>
    <property type="match status" value="1"/>
</dbReference>
<feature type="region of interest" description="Disordered" evidence="1">
    <location>
        <begin position="687"/>
        <end position="706"/>
    </location>
</feature>
<dbReference type="GO" id="GO:1990072">
    <property type="term" value="C:TRAPPIII protein complex"/>
    <property type="evidence" value="ECO:0007669"/>
    <property type="project" value="TreeGrafter"/>
</dbReference>
<dbReference type="Proteomes" id="UP000837801">
    <property type="component" value="Unassembled WGS sequence"/>
</dbReference>
<proteinExistence type="predicted"/>
<accession>A0A9P0QQ67</accession>
<reference evidence="2" key="1">
    <citation type="submission" date="2022-03" db="EMBL/GenBank/DDBJ databases">
        <authorList>
            <person name="Legras J.-L."/>
            <person name="Devillers H."/>
            <person name="Grondin C."/>
        </authorList>
    </citation>
    <scope>NUCLEOTIDE SEQUENCE</scope>
    <source>
        <strain evidence="2">CLIB 1423</strain>
    </source>
</reference>
<dbReference type="OrthoDB" id="203724at2759"/>
<evidence type="ECO:0000313" key="2">
    <source>
        <dbReference type="EMBL" id="CAH2352832.1"/>
    </source>
</evidence>
<sequence>MDIDYPSGLDPYAARQHLLHHTYSPLISVQASHNADLHIQRSLNNSNVSFLQFVKPYGNNARYSVPGQTFKITNTQLITKLYPSFPIRFELSLPELLSITRANSSQSQSQSASASSAKSSNASDSTLLPLFSISSLELLLKHRAKEKSEVDTAGDLDEDIYLNFFTKIITSNKLVPFETFNHPISQVFAIDFHNDTIDDLRKLIVDFRNFNFPKFFQIDDLLIHVFILYDPNVGESKDVIEFQNNVKKLLSVSSTLMAIPQGQIDLEGESAVSVTINENSTIEEDLQRISLSQGSESLKVSHSIDLMIKKRLYEYINKFIIPHMEKKIRVWDDSVLSPKKSITGRFFSVSKLFFNNNSNSNKSSPEPQSSSSSNSAASSFNYQENYYHKSSPEQTIRKLADWSLILKDFKYAYSTYDLIKKDYTNDKAWVYVASTQEICIVSLLLAQTQQSNQNPNLQEDSTPPPGASQQQPITSAVPDRNTFRKIRHDIIEPYCDNLLYTFKSRFNLRSYGIKALLVFVELLLCLSMHQNSSWWWNDLIEKYLFKCIDDFERHLVNGGQVIRALLFERLGYSFGKCVYLGQIETMRLVERRQREVKVEVEEGMYMNPHKIRNRDVHFSGLTKYKKSSLWYLLSIREWLELKNYKQVGYLIQNIQCSFNIKELTNQWYDRNDLLLGFAKRCLIEAKESDESKVGPDQNDQTQLEGT</sequence>
<dbReference type="Pfam" id="PF12739">
    <property type="entry name" value="TRAPPC-Trs85"/>
    <property type="match status" value="1"/>
</dbReference>
<dbReference type="EMBL" id="CAKXYY010000008">
    <property type="protein sequence ID" value="CAH2352832.1"/>
    <property type="molecule type" value="Genomic_DNA"/>
</dbReference>
<comment type="caution">
    <text evidence="2">The sequence shown here is derived from an EMBL/GenBank/DDBJ whole genome shotgun (WGS) entry which is preliminary data.</text>
</comment>
<keyword evidence="3" id="KW-1185">Reference proteome</keyword>
<dbReference type="AlphaFoldDB" id="A0A9P0QQ67"/>
<evidence type="ECO:0000313" key="3">
    <source>
        <dbReference type="Proteomes" id="UP000837801"/>
    </source>
</evidence>
<feature type="compositionally biased region" description="Polar residues" evidence="1">
    <location>
        <begin position="697"/>
        <end position="706"/>
    </location>
</feature>
<evidence type="ECO:0000256" key="1">
    <source>
        <dbReference type="SAM" id="MobiDB-lite"/>
    </source>
</evidence>
<dbReference type="PANTHER" id="PTHR12975">
    <property type="entry name" value="TRANSPORT PROTEIN TRAPP"/>
    <property type="match status" value="1"/>
</dbReference>
<dbReference type="InterPro" id="IPR024420">
    <property type="entry name" value="TRAPP_III_complex_Trs85"/>
</dbReference>